<sequence>MRRLGRSLVAASRELTLAPMPMADAARLVETMRAKSLRDASAGSTLPCAALGDRWWPPRASSPLRRSTRLLCAMVDACWHCRATMAGRSTLLDCVQNVARGSRWCADQRRTIGRDCAALVAAARPYFVRKFEVAAAGRPPLLRVSGDVVTAGLISSRVWFGPVPGSP</sequence>
<proteinExistence type="predicted"/>
<dbReference type="Proteomes" id="UP000250235">
    <property type="component" value="Unassembled WGS sequence"/>
</dbReference>
<gene>
    <name evidence="1" type="ORF">F511_31996</name>
</gene>
<organism evidence="1 2">
    <name type="scientific">Dorcoceras hygrometricum</name>
    <dbReference type="NCBI Taxonomy" id="472368"/>
    <lineage>
        <taxon>Eukaryota</taxon>
        <taxon>Viridiplantae</taxon>
        <taxon>Streptophyta</taxon>
        <taxon>Embryophyta</taxon>
        <taxon>Tracheophyta</taxon>
        <taxon>Spermatophyta</taxon>
        <taxon>Magnoliopsida</taxon>
        <taxon>eudicotyledons</taxon>
        <taxon>Gunneridae</taxon>
        <taxon>Pentapetalae</taxon>
        <taxon>asterids</taxon>
        <taxon>lamiids</taxon>
        <taxon>Lamiales</taxon>
        <taxon>Gesneriaceae</taxon>
        <taxon>Didymocarpoideae</taxon>
        <taxon>Trichosporeae</taxon>
        <taxon>Loxocarpinae</taxon>
        <taxon>Dorcoceras</taxon>
    </lineage>
</organism>
<protein>
    <submittedName>
        <fullName evidence="1">Uncharacterized protein</fullName>
    </submittedName>
</protein>
<dbReference type="AlphaFoldDB" id="A0A2Z7CV91"/>
<accession>A0A2Z7CV91</accession>
<evidence type="ECO:0000313" key="1">
    <source>
        <dbReference type="EMBL" id="KZV51020.1"/>
    </source>
</evidence>
<dbReference type="EMBL" id="KQ992077">
    <property type="protein sequence ID" value="KZV51020.1"/>
    <property type="molecule type" value="Genomic_DNA"/>
</dbReference>
<reference evidence="1 2" key="1">
    <citation type="journal article" date="2015" name="Proc. Natl. Acad. Sci. U.S.A.">
        <title>The resurrection genome of Boea hygrometrica: A blueprint for survival of dehydration.</title>
        <authorList>
            <person name="Xiao L."/>
            <person name="Yang G."/>
            <person name="Zhang L."/>
            <person name="Yang X."/>
            <person name="Zhao S."/>
            <person name="Ji Z."/>
            <person name="Zhou Q."/>
            <person name="Hu M."/>
            <person name="Wang Y."/>
            <person name="Chen M."/>
            <person name="Xu Y."/>
            <person name="Jin H."/>
            <person name="Xiao X."/>
            <person name="Hu G."/>
            <person name="Bao F."/>
            <person name="Hu Y."/>
            <person name="Wan P."/>
            <person name="Li L."/>
            <person name="Deng X."/>
            <person name="Kuang T."/>
            <person name="Xiang C."/>
            <person name="Zhu J.K."/>
            <person name="Oliver M.J."/>
            <person name="He Y."/>
        </authorList>
    </citation>
    <scope>NUCLEOTIDE SEQUENCE [LARGE SCALE GENOMIC DNA]</scope>
    <source>
        <strain evidence="2">cv. XS01</strain>
    </source>
</reference>
<evidence type="ECO:0000313" key="2">
    <source>
        <dbReference type="Proteomes" id="UP000250235"/>
    </source>
</evidence>
<keyword evidence="2" id="KW-1185">Reference proteome</keyword>
<name>A0A2Z7CV91_9LAMI</name>